<dbReference type="GO" id="GO:0005901">
    <property type="term" value="C:caveola"/>
    <property type="evidence" value="ECO:0007669"/>
    <property type="project" value="UniProtKB-SubCell"/>
</dbReference>
<comment type="similarity">
    <text evidence="16 19">Belongs to the adenylyl cyclase class-4/guanylyl cyclase family.</text>
</comment>
<dbReference type="InterPro" id="IPR018297">
    <property type="entry name" value="A/G_cyclase_CS"/>
</dbReference>
<evidence type="ECO:0000256" key="10">
    <source>
        <dbReference type="ARBA" id="ARBA00022842"/>
    </source>
</evidence>
<feature type="region of interest" description="Disordered" evidence="20">
    <location>
        <begin position="80"/>
        <end position="107"/>
    </location>
</feature>
<evidence type="ECO:0000259" key="22">
    <source>
        <dbReference type="PROSITE" id="PS50125"/>
    </source>
</evidence>
<keyword evidence="24" id="KW-1185">Reference proteome</keyword>
<comment type="subcellular location">
    <subcellularLocation>
        <location evidence="3">Membrane</location>
        <topology evidence="3">Multi-pass membrane protein</topology>
    </subcellularLocation>
</comment>
<dbReference type="GO" id="GO:0016323">
    <property type="term" value="C:basolateral plasma membrane"/>
    <property type="evidence" value="ECO:0007669"/>
    <property type="project" value="UniProtKB-SubCell"/>
</dbReference>
<evidence type="ECO:0000256" key="7">
    <source>
        <dbReference type="ARBA" id="ARBA00022737"/>
    </source>
</evidence>
<dbReference type="InterPro" id="IPR001054">
    <property type="entry name" value="A/G_cyclase"/>
</dbReference>
<evidence type="ECO:0000256" key="20">
    <source>
        <dbReference type="SAM" id="MobiDB-lite"/>
    </source>
</evidence>
<evidence type="ECO:0000256" key="21">
    <source>
        <dbReference type="SAM" id="Phobius"/>
    </source>
</evidence>
<dbReference type="InterPro" id="IPR030672">
    <property type="entry name" value="Adcy"/>
</dbReference>
<reference evidence="23" key="2">
    <citation type="submission" date="2025-09" db="UniProtKB">
        <authorList>
            <consortium name="Ensembl"/>
        </authorList>
    </citation>
    <scope>IDENTIFICATION</scope>
</reference>
<sequence>MVTFAETTMVSPMELCEPTCHIIPLSPGLRRKKMMWQKAVKHIIIQKDTCSALQVGVEPAPKMFVTDAYIEAINRQIRDKASRGSKRRSSAVRVFPVPQSSSSPHASPLAGGYVSDADFFVRWGHAVRGVFIPTLRHTFKSGDLEKLYQQHLSHQRRSSLAVANVIDAVAKLHILVLYLALAPEAAPDQLRGWLTALFMALAVTLCVVVMTCKASISPRWLRYVGLASWLSQTTQGLGGLGYGLERDPSGYVLFTLFATYTLLPLPLLWAMCAGALTSALHLGAEAVSVVHHSDGVFAKGLLYFGMNTAGLFIHYLTDRSQRQVFLETRRCIEGRLKLEIENQRQERLVLSILPSFVALEMIADMSTLGDELSTQEFHKIYIHQYKDVSILFADIKGFTLLSMNLSAQELVKVLNELFGRFDRLAEENHCMRIKILGDCYYCVSGVPEPQSGHARYCVEMGLAMISTIRLVRQQLNHDVDMRIGIHSGSVLCGVLGLQKWQFDVWSWDVGIANMLEAGGIPGRIHISRATLDCLDGVYQTELGHGADRSEFLRKHKIDTFLVCPKENGTPLEQTERTKTAKASRTWNPELPFGNITDMNCILASFTNGSLAQLPNPRQSTAKEINRRIQHAIQVRSGDRMHQEHIAPFTLVFKDTHIESKFSQMRDEMFNSNLVCSFIMLLFLMAAQALIPAPRQYPAVLQFSLFLLAYLVLLLLALAEEFSRAPWALQQACCWIHENNSARNLLTLAAIAIHLGLASFDMVVRECGVLVGLPHKFHIHFDSSPTPSLPPARLTGQFFVLSGVIAMVTCAVFLRLNSQLKLAVLLLAMAANCCLIHLAFNMFSQDTLHRSVAADGFNQWEATARLDFLWRLQAQQEVEDMRELREHNACLLHNILPAHVAQHFLERGKNDKLYSQSYEEVGVMFASIAGFNDYYEQKEIKHEGVDCLRLLNEIIAGFDELLEESYFHFVEKIKTIGSCYMAASGLAPDKQGRRYEWNHLSELVLFALAMQETLKEINRNAGKNFQLRVGIAHGPVIAGVIGATKPQYDIWGTTVNLASRMDSTGVNGRIQVPEATKKLLADWGFVLELRGEIFVKGVSESKGKVRTYFIGSMRSRNSHSRKERLNKRRSGARHTLAEVVFGLVQARNKEKKREPNPSLTVSPCLSDC</sequence>
<dbReference type="GO" id="GO:0016324">
    <property type="term" value="C:apical plasma membrane"/>
    <property type="evidence" value="ECO:0007669"/>
    <property type="project" value="UniProtKB-SubCell"/>
</dbReference>
<dbReference type="PIRSF" id="PIRSF039050">
    <property type="entry name" value="Ade_cyc"/>
    <property type="match status" value="1"/>
</dbReference>
<keyword evidence="15 16" id="KW-0456">Lyase</keyword>
<feature type="transmembrane region" description="Helical" evidence="21">
    <location>
        <begin position="251"/>
        <end position="276"/>
    </location>
</feature>
<dbReference type="GeneTree" id="ENSGT00940000167206"/>
<evidence type="ECO:0000256" key="3">
    <source>
        <dbReference type="ARBA" id="ARBA00004141"/>
    </source>
</evidence>
<feature type="domain" description="Guanylate cyclase" evidence="22">
    <location>
        <begin position="389"/>
        <end position="516"/>
    </location>
</feature>
<dbReference type="GO" id="GO:0046872">
    <property type="term" value="F:metal ion binding"/>
    <property type="evidence" value="ECO:0007669"/>
    <property type="project" value="UniProtKB-KW"/>
</dbReference>
<dbReference type="GO" id="GO:0007189">
    <property type="term" value="P:adenylate cyclase-activating G protein-coupled receptor signaling pathway"/>
    <property type="evidence" value="ECO:0007669"/>
    <property type="project" value="TreeGrafter"/>
</dbReference>
<dbReference type="GO" id="GO:0014069">
    <property type="term" value="C:postsynaptic density"/>
    <property type="evidence" value="ECO:0007669"/>
    <property type="project" value="UniProtKB-SubCell"/>
</dbReference>
<evidence type="ECO:0000256" key="19">
    <source>
        <dbReference type="RuleBase" id="RU000405"/>
    </source>
</evidence>
<keyword evidence="10 16" id="KW-0460">Magnesium</keyword>
<proteinExistence type="inferred from homology"/>
<feature type="transmembrane region" description="Helical" evidence="21">
    <location>
        <begin position="296"/>
        <end position="316"/>
    </location>
</feature>
<feature type="domain" description="Guanylate cyclase" evidence="22">
    <location>
        <begin position="921"/>
        <end position="1061"/>
    </location>
</feature>
<protein>
    <recommendedName>
        <fullName evidence="4 16">adenylate cyclase</fullName>
        <ecNumber evidence="4 16">4.6.1.1</ecNumber>
    </recommendedName>
</protein>
<feature type="compositionally biased region" description="Polar residues" evidence="20">
    <location>
        <begin position="1156"/>
        <end position="1167"/>
    </location>
</feature>
<feature type="transmembrane region" description="Helical" evidence="21">
    <location>
        <begin position="160"/>
        <end position="181"/>
    </location>
</feature>
<evidence type="ECO:0000256" key="17">
    <source>
        <dbReference type="PIRSR" id="PIRSR039050-50"/>
    </source>
</evidence>
<keyword evidence="7" id="KW-0677">Repeat</keyword>
<feature type="transmembrane region" description="Helical" evidence="21">
    <location>
        <begin position="744"/>
        <end position="763"/>
    </location>
</feature>
<feature type="binding site" evidence="18">
    <location>
        <position position="394"/>
    </location>
    <ligand>
        <name>Mg(2+)</name>
        <dbReference type="ChEBI" id="CHEBI:18420"/>
        <label>1</label>
        <note>catalytic</note>
    </ligand>
</feature>
<evidence type="ECO:0000256" key="6">
    <source>
        <dbReference type="ARBA" id="ARBA00022723"/>
    </source>
</evidence>
<dbReference type="GO" id="GO:0035556">
    <property type="term" value="P:intracellular signal transduction"/>
    <property type="evidence" value="ECO:0007669"/>
    <property type="project" value="InterPro"/>
</dbReference>
<dbReference type="GO" id="GO:0004016">
    <property type="term" value="F:adenylate cyclase activity"/>
    <property type="evidence" value="ECO:0007669"/>
    <property type="project" value="UniProtKB-EC"/>
</dbReference>
<keyword evidence="12 16" id="KW-0115">cAMP biosynthesis</keyword>
<dbReference type="Pfam" id="PF16214">
    <property type="entry name" value="AC_N"/>
    <property type="match status" value="1"/>
</dbReference>
<feature type="binding site" evidence="17">
    <location>
        <position position="482"/>
    </location>
    <ligand>
        <name>ATP</name>
        <dbReference type="ChEBI" id="CHEBI:30616"/>
    </ligand>
</feature>
<evidence type="ECO:0000256" key="2">
    <source>
        <dbReference type="ARBA" id="ARBA00001936"/>
    </source>
</evidence>
<comment type="catalytic activity">
    <reaction evidence="1 16">
        <text>ATP = 3',5'-cyclic AMP + diphosphate</text>
        <dbReference type="Rhea" id="RHEA:15389"/>
        <dbReference type="ChEBI" id="CHEBI:30616"/>
        <dbReference type="ChEBI" id="CHEBI:33019"/>
        <dbReference type="ChEBI" id="CHEBI:58165"/>
        <dbReference type="EC" id="4.6.1.1"/>
    </reaction>
</comment>
<feature type="binding site" evidence="17">
    <location>
        <begin position="394"/>
        <end position="399"/>
    </location>
    <ligand>
        <name>ATP</name>
        <dbReference type="ChEBI" id="CHEBI:30616"/>
    </ligand>
</feature>
<evidence type="ECO:0000313" key="23">
    <source>
        <dbReference type="Ensembl" id="ENSGMOP00000027991.1"/>
    </source>
</evidence>
<feature type="transmembrane region" description="Helical" evidence="21">
    <location>
        <begin position="669"/>
        <end position="690"/>
    </location>
</feature>
<dbReference type="GO" id="GO:0042734">
    <property type="term" value="C:presynaptic membrane"/>
    <property type="evidence" value="ECO:0007669"/>
    <property type="project" value="UniProtKB-SubCell"/>
</dbReference>
<name>A0A8C5FD69_GADMO</name>
<feature type="binding site" evidence="17">
    <location>
        <begin position="1055"/>
        <end position="1059"/>
    </location>
    <ligand>
        <name>ATP</name>
        <dbReference type="ChEBI" id="CHEBI:30616"/>
    </ligand>
</feature>
<dbReference type="InterPro" id="IPR029787">
    <property type="entry name" value="Nucleotide_cyclase"/>
</dbReference>
<dbReference type="Gene3D" id="3.30.70.1230">
    <property type="entry name" value="Nucleotide cyclase"/>
    <property type="match status" value="2"/>
</dbReference>
<evidence type="ECO:0000256" key="15">
    <source>
        <dbReference type="ARBA" id="ARBA00023239"/>
    </source>
</evidence>
<accession>A0A8C5FD69</accession>
<feature type="region of interest" description="Disordered" evidence="20">
    <location>
        <begin position="1147"/>
        <end position="1167"/>
    </location>
</feature>
<feature type="binding site" evidence="17">
    <location>
        <position position="973"/>
    </location>
    <ligand>
        <name>ATP</name>
        <dbReference type="ChEBI" id="CHEBI:30616"/>
    </ligand>
</feature>
<feature type="transmembrane region" description="Helical" evidence="21">
    <location>
        <begin position="696"/>
        <end position="718"/>
    </location>
</feature>
<dbReference type="GO" id="GO:0030425">
    <property type="term" value="C:dendrite"/>
    <property type="evidence" value="ECO:0007669"/>
    <property type="project" value="UniProtKB-SubCell"/>
</dbReference>
<reference evidence="23" key="1">
    <citation type="submission" date="2025-08" db="UniProtKB">
        <authorList>
            <consortium name="Ensembl"/>
        </authorList>
    </citation>
    <scope>IDENTIFICATION</scope>
</reference>
<comment type="function">
    <text evidence="16">Catalyzes the formation of the signaling molecule cAMP in response to G-protein signaling.</text>
</comment>
<feature type="binding site" evidence="17">
    <location>
        <begin position="1048"/>
        <end position="1050"/>
    </location>
    <ligand>
        <name>ATP</name>
        <dbReference type="ChEBI" id="CHEBI:30616"/>
    </ligand>
</feature>
<keyword evidence="13 16" id="KW-0472">Membrane</keyword>
<dbReference type="InterPro" id="IPR009398">
    <property type="entry name" value="Adcy_conserved_dom"/>
</dbReference>
<evidence type="ECO:0000256" key="9">
    <source>
        <dbReference type="ARBA" id="ARBA00022840"/>
    </source>
</evidence>
<evidence type="ECO:0000256" key="1">
    <source>
        <dbReference type="ARBA" id="ARBA00001593"/>
    </source>
</evidence>
<dbReference type="AlphaFoldDB" id="A0A8C5FD69"/>
<dbReference type="InterPro" id="IPR032628">
    <property type="entry name" value="AC_N"/>
</dbReference>
<evidence type="ECO:0000256" key="12">
    <source>
        <dbReference type="ARBA" id="ARBA00022998"/>
    </source>
</evidence>
<dbReference type="Proteomes" id="UP000694546">
    <property type="component" value="Chromosome 21"/>
</dbReference>
<dbReference type="PROSITE" id="PS00452">
    <property type="entry name" value="GUANYLATE_CYCLASE_1"/>
    <property type="match status" value="1"/>
</dbReference>
<evidence type="ECO:0000256" key="18">
    <source>
        <dbReference type="PIRSR" id="PIRSR039050-51"/>
    </source>
</evidence>
<dbReference type="GO" id="GO:0050796">
    <property type="term" value="P:regulation of insulin secretion"/>
    <property type="evidence" value="ECO:0007669"/>
    <property type="project" value="UniProtKB-ARBA"/>
</dbReference>
<dbReference type="SUPFAM" id="SSF55073">
    <property type="entry name" value="Nucleotide cyclase"/>
    <property type="match status" value="2"/>
</dbReference>
<comment type="cofactor">
    <cofactor evidence="2">
        <name>Mn(2+)</name>
        <dbReference type="ChEBI" id="CHEBI:29035"/>
    </cofactor>
</comment>
<keyword evidence="11 21" id="KW-1133">Transmembrane helix</keyword>
<dbReference type="GO" id="GO:0006171">
    <property type="term" value="P:cAMP biosynthetic process"/>
    <property type="evidence" value="ECO:0007669"/>
    <property type="project" value="UniProtKB-KW"/>
</dbReference>
<keyword evidence="9 16" id="KW-0067">ATP-binding</keyword>
<dbReference type="PANTHER" id="PTHR45627:SF15">
    <property type="entry name" value="ADENYLATE CYCLASE"/>
    <property type="match status" value="1"/>
</dbReference>
<comment type="cofactor">
    <cofactor evidence="18">
        <name>Mg(2+)</name>
        <dbReference type="ChEBI" id="CHEBI:18420"/>
    </cofactor>
    <cofactor evidence="18">
        <name>Mn(2+)</name>
        <dbReference type="ChEBI" id="CHEBI:29035"/>
    </cofactor>
    <text evidence="18">Binds 2 magnesium ions per subunit. Is also active with manganese (in vitro).</text>
</comment>
<evidence type="ECO:0000256" key="16">
    <source>
        <dbReference type="PIRNR" id="PIRNR039050"/>
    </source>
</evidence>
<feature type="binding site" evidence="18">
    <location>
        <position position="394"/>
    </location>
    <ligand>
        <name>Mg(2+)</name>
        <dbReference type="ChEBI" id="CHEBI:18420"/>
        <label>2</label>
        <note>catalytic</note>
    </ligand>
</feature>
<dbReference type="PROSITE" id="PS50125">
    <property type="entry name" value="GUANYLATE_CYCLASE_2"/>
    <property type="match status" value="2"/>
</dbReference>
<dbReference type="GO" id="GO:0030665">
    <property type="term" value="C:clathrin-coated vesicle membrane"/>
    <property type="evidence" value="ECO:0007669"/>
    <property type="project" value="UniProtKB-SubCell"/>
</dbReference>
<keyword evidence="5 21" id="KW-0812">Transmembrane</keyword>
<keyword evidence="14" id="KW-0325">Glycoprotein</keyword>
<evidence type="ECO:0000256" key="13">
    <source>
        <dbReference type="ARBA" id="ARBA00023136"/>
    </source>
</evidence>
<evidence type="ECO:0000256" key="14">
    <source>
        <dbReference type="ARBA" id="ARBA00023180"/>
    </source>
</evidence>
<dbReference type="Pfam" id="PF00211">
    <property type="entry name" value="Guanylate_cyc"/>
    <property type="match status" value="2"/>
</dbReference>
<keyword evidence="18" id="KW-0464">Manganese</keyword>
<dbReference type="Pfam" id="PF06327">
    <property type="entry name" value="Adcy_cons_dom"/>
    <property type="match status" value="1"/>
</dbReference>
<organism evidence="23 24">
    <name type="scientific">Gadus morhua</name>
    <name type="common">Atlantic cod</name>
    <dbReference type="NCBI Taxonomy" id="8049"/>
    <lineage>
        <taxon>Eukaryota</taxon>
        <taxon>Metazoa</taxon>
        <taxon>Chordata</taxon>
        <taxon>Craniata</taxon>
        <taxon>Vertebrata</taxon>
        <taxon>Euteleostomi</taxon>
        <taxon>Actinopterygii</taxon>
        <taxon>Neopterygii</taxon>
        <taxon>Teleostei</taxon>
        <taxon>Neoteleostei</taxon>
        <taxon>Acanthomorphata</taxon>
        <taxon>Zeiogadaria</taxon>
        <taxon>Gadariae</taxon>
        <taxon>Gadiformes</taxon>
        <taxon>Gadoidei</taxon>
        <taxon>Gadidae</taxon>
        <taxon>Gadus</taxon>
    </lineage>
</organism>
<feature type="binding site" evidence="18">
    <location>
        <position position="395"/>
    </location>
    <ligand>
        <name>Mg(2+)</name>
        <dbReference type="ChEBI" id="CHEBI:18420"/>
        <label>2</label>
        <note>catalytic</note>
    </ligand>
</feature>
<dbReference type="SMART" id="SM00044">
    <property type="entry name" value="CYCc"/>
    <property type="match status" value="2"/>
</dbReference>
<feature type="transmembrane region" description="Helical" evidence="21">
    <location>
        <begin position="793"/>
        <end position="815"/>
    </location>
</feature>
<evidence type="ECO:0000256" key="4">
    <source>
        <dbReference type="ARBA" id="ARBA00012201"/>
    </source>
</evidence>
<evidence type="ECO:0000256" key="8">
    <source>
        <dbReference type="ARBA" id="ARBA00022741"/>
    </source>
</evidence>
<dbReference type="GO" id="GO:0005905">
    <property type="term" value="C:clathrin-coated pit"/>
    <property type="evidence" value="ECO:0007669"/>
    <property type="project" value="UniProtKB-KW"/>
</dbReference>
<dbReference type="EC" id="4.6.1.1" evidence="4 16"/>
<evidence type="ECO:0000256" key="5">
    <source>
        <dbReference type="ARBA" id="ARBA00022692"/>
    </source>
</evidence>
<keyword evidence="8 16" id="KW-0547">Nucleotide-binding</keyword>
<feature type="transmembrane region" description="Helical" evidence="21">
    <location>
        <begin position="193"/>
        <end position="212"/>
    </location>
</feature>
<evidence type="ECO:0000256" key="11">
    <source>
        <dbReference type="ARBA" id="ARBA00022989"/>
    </source>
</evidence>
<gene>
    <name evidence="23" type="primary">si:dkey-206f10.1</name>
</gene>
<dbReference type="PANTHER" id="PTHR45627">
    <property type="entry name" value="ADENYLATE CYCLASE TYPE 1"/>
    <property type="match status" value="1"/>
</dbReference>
<evidence type="ECO:0000313" key="24">
    <source>
        <dbReference type="Proteomes" id="UP000694546"/>
    </source>
</evidence>
<dbReference type="CDD" id="cd07302">
    <property type="entry name" value="CHD"/>
    <property type="match status" value="2"/>
</dbReference>
<feature type="binding site" evidence="17">
    <location>
        <begin position="436"/>
        <end position="438"/>
    </location>
    <ligand>
        <name>ATP</name>
        <dbReference type="ChEBI" id="CHEBI:30616"/>
    </ligand>
</feature>
<keyword evidence="6 16" id="KW-0479">Metal-binding</keyword>
<feature type="transmembrane region" description="Helical" evidence="21">
    <location>
        <begin position="822"/>
        <end position="842"/>
    </location>
</feature>
<feature type="binding site" evidence="18">
    <location>
        <position position="438"/>
    </location>
    <ligand>
        <name>Mg(2+)</name>
        <dbReference type="ChEBI" id="CHEBI:18420"/>
        <label>2</label>
        <note>catalytic</note>
    </ligand>
</feature>
<dbReference type="Ensembl" id="ENSGMOT00000076535.1">
    <property type="protein sequence ID" value="ENSGMOP00000027991.1"/>
    <property type="gene ID" value="ENSGMOG00000003569.2"/>
</dbReference>
<dbReference type="GO" id="GO:0005524">
    <property type="term" value="F:ATP binding"/>
    <property type="evidence" value="ECO:0007669"/>
    <property type="project" value="UniProtKB-UniRule"/>
</dbReference>
<feature type="binding site" evidence="18">
    <location>
        <position position="438"/>
    </location>
    <ligand>
        <name>Mg(2+)</name>
        <dbReference type="ChEBI" id="CHEBI:18420"/>
        <label>1</label>
        <note>catalytic</note>
    </ligand>
</feature>
<feature type="binding site" evidence="17">
    <location>
        <position position="1095"/>
    </location>
    <ligand>
        <name>ATP</name>
        <dbReference type="ChEBI" id="CHEBI:30616"/>
    </ligand>
</feature>